<dbReference type="Proteomes" id="UP001139193">
    <property type="component" value="Unassembled WGS sequence"/>
</dbReference>
<dbReference type="InterPro" id="IPR000914">
    <property type="entry name" value="SBP_5_dom"/>
</dbReference>
<feature type="domain" description="Solute-binding protein family 5" evidence="6">
    <location>
        <begin position="83"/>
        <end position="514"/>
    </location>
</feature>
<evidence type="ECO:0000256" key="1">
    <source>
        <dbReference type="ARBA" id="ARBA00004196"/>
    </source>
</evidence>
<dbReference type="Gene3D" id="3.90.76.10">
    <property type="entry name" value="Dipeptide-binding Protein, Domain 1"/>
    <property type="match status" value="1"/>
</dbReference>
<protein>
    <submittedName>
        <fullName evidence="7">ABC transporter substrate-binding protein</fullName>
    </submittedName>
</protein>
<dbReference type="Pfam" id="PF00496">
    <property type="entry name" value="SBP_bac_5"/>
    <property type="match status" value="1"/>
</dbReference>
<name>A0A9X2AFA3_9BACT</name>
<keyword evidence="4 5" id="KW-0732">Signal</keyword>
<comment type="caution">
    <text evidence="7">The sequence shown here is derived from an EMBL/GenBank/DDBJ whole genome shotgun (WGS) entry which is preliminary data.</text>
</comment>
<dbReference type="SUPFAM" id="SSF53850">
    <property type="entry name" value="Periplasmic binding protein-like II"/>
    <property type="match status" value="1"/>
</dbReference>
<dbReference type="AlphaFoldDB" id="A0A9X2AFA3"/>
<dbReference type="InterPro" id="IPR030678">
    <property type="entry name" value="Peptide/Ni-bd"/>
</dbReference>
<evidence type="ECO:0000313" key="7">
    <source>
        <dbReference type="EMBL" id="MCI1186263.1"/>
    </source>
</evidence>
<accession>A0A9X2AFA3</accession>
<gene>
    <name evidence="7" type="ORF">MON38_02440</name>
</gene>
<sequence>MAPFLARWASLLAKPFGFWLPALALAGCHDAARPAADERRVFRYNQPEALSSLDPAFARNQANSWAVSQLFNGLMELDSTLLPVPALARRYTISPDGRTYTFVLRQGVLFHENEAVFMPSGVDTKALIDQELKDHPERSRAEVEKYGTEAYPVATRQVVAQDFVYSFKRILDPATASSGGWIFRGKVLEKPDGSISDTAFVAANDSTLRIHLKEPFIPFLGILTMPYAYVVPHEAVEKYGKDFREHPVGTGPFRFKLWDEGNVLLYERNPDYWRSDKKGHPLPYLDAVAVSFLPDRKTEFLTFMQGKLDFLSGIRAGSRDLIMHPDGTIREDFKGKFTVQKAPYLNTEYLGIQLDSANLIGEQAIQGRALRDKRVRQALNYALNKPEMLTYLLNRVGHAGTSGFVPTALPSFSEKEVPGYTYQPQKARQLLRAAGYGPQRPLKLRLSTVLERKEIGEYLQKQWADVGVQVQIDINQSAAQQDLVDNGRVAFFAKSWLGDYPDAENYLALFYSPNFSPAGPDKTHFKSAAYDKLYDEARRTQDVTKRTRLYQAMDRIVVEESPVISLYYDEVVRLTQNNVRGLTPNPMNQLLLERVRKE</sequence>
<evidence type="ECO:0000256" key="4">
    <source>
        <dbReference type="ARBA" id="ARBA00022729"/>
    </source>
</evidence>
<dbReference type="PIRSF" id="PIRSF002741">
    <property type="entry name" value="MppA"/>
    <property type="match status" value="1"/>
</dbReference>
<feature type="signal peptide" evidence="5">
    <location>
        <begin position="1"/>
        <end position="24"/>
    </location>
</feature>
<evidence type="ECO:0000313" key="8">
    <source>
        <dbReference type="Proteomes" id="UP001139193"/>
    </source>
</evidence>
<keyword evidence="3" id="KW-0813">Transport</keyword>
<dbReference type="Gene3D" id="3.10.105.10">
    <property type="entry name" value="Dipeptide-binding Protein, Domain 3"/>
    <property type="match status" value="1"/>
</dbReference>
<keyword evidence="8" id="KW-1185">Reference proteome</keyword>
<evidence type="ECO:0000256" key="2">
    <source>
        <dbReference type="ARBA" id="ARBA00005695"/>
    </source>
</evidence>
<dbReference type="GO" id="GO:0043190">
    <property type="term" value="C:ATP-binding cassette (ABC) transporter complex"/>
    <property type="evidence" value="ECO:0007669"/>
    <property type="project" value="InterPro"/>
</dbReference>
<evidence type="ECO:0000256" key="5">
    <source>
        <dbReference type="SAM" id="SignalP"/>
    </source>
</evidence>
<dbReference type="CDD" id="cd00995">
    <property type="entry name" value="PBP2_NikA_DppA_OppA_like"/>
    <property type="match status" value="1"/>
</dbReference>
<evidence type="ECO:0000259" key="6">
    <source>
        <dbReference type="Pfam" id="PF00496"/>
    </source>
</evidence>
<evidence type="ECO:0000256" key="3">
    <source>
        <dbReference type="ARBA" id="ARBA00022448"/>
    </source>
</evidence>
<dbReference type="EMBL" id="JALBGC010000001">
    <property type="protein sequence ID" value="MCI1186263.1"/>
    <property type="molecule type" value="Genomic_DNA"/>
</dbReference>
<dbReference type="GO" id="GO:1904680">
    <property type="term" value="F:peptide transmembrane transporter activity"/>
    <property type="evidence" value="ECO:0007669"/>
    <property type="project" value="TreeGrafter"/>
</dbReference>
<comment type="similarity">
    <text evidence="2">Belongs to the bacterial solute-binding protein 5 family.</text>
</comment>
<organism evidence="7 8">
    <name type="scientific">Hymenobacter cyanobacteriorum</name>
    <dbReference type="NCBI Taxonomy" id="2926463"/>
    <lineage>
        <taxon>Bacteria</taxon>
        <taxon>Pseudomonadati</taxon>
        <taxon>Bacteroidota</taxon>
        <taxon>Cytophagia</taxon>
        <taxon>Cytophagales</taxon>
        <taxon>Hymenobacteraceae</taxon>
        <taxon>Hymenobacter</taxon>
    </lineage>
</organism>
<feature type="chain" id="PRO_5040935361" evidence="5">
    <location>
        <begin position="25"/>
        <end position="598"/>
    </location>
</feature>
<dbReference type="PANTHER" id="PTHR30290:SF10">
    <property type="entry name" value="PERIPLASMIC OLIGOPEPTIDE-BINDING PROTEIN-RELATED"/>
    <property type="match status" value="1"/>
</dbReference>
<dbReference type="PROSITE" id="PS51257">
    <property type="entry name" value="PROKAR_LIPOPROTEIN"/>
    <property type="match status" value="1"/>
</dbReference>
<dbReference type="InterPro" id="IPR039424">
    <property type="entry name" value="SBP_5"/>
</dbReference>
<dbReference type="PANTHER" id="PTHR30290">
    <property type="entry name" value="PERIPLASMIC BINDING COMPONENT OF ABC TRANSPORTER"/>
    <property type="match status" value="1"/>
</dbReference>
<dbReference type="Gene3D" id="3.40.190.10">
    <property type="entry name" value="Periplasmic binding protein-like II"/>
    <property type="match status" value="1"/>
</dbReference>
<proteinExistence type="inferred from homology"/>
<comment type="subcellular location">
    <subcellularLocation>
        <location evidence="1">Cell envelope</location>
    </subcellularLocation>
</comment>
<dbReference type="GO" id="GO:0030288">
    <property type="term" value="C:outer membrane-bounded periplasmic space"/>
    <property type="evidence" value="ECO:0007669"/>
    <property type="project" value="UniProtKB-ARBA"/>
</dbReference>
<dbReference type="GO" id="GO:0015833">
    <property type="term" value="P:peptide transport"/>
    <property type="evidence" value="ECO:0007669"/>
    <property type="project" value="TreeGrafter"/>
</dbReference>
<reference evidence="7" key="1">
    <citation type="submission" date="2022-03" db="EMBL/GenBank/DDBJ databases">
        <title>Bacterial whole genome sequence for Hymenobacter sp. DH14.</title>
        <authorList>
            <person name="Le V."/>
        </authorList>
    </citation>
    <scope>NUCLEOTIDE SEQUENCE</scope>
    <source>
        <strain evidence="7">DH14</strain>
    </source>
</reference>